<dbReference type="EMBL" id="CP134879">
    <property type="protein sequence ID" value="WNM23779.1"/>
    <property type="molecule type" value="Genomic_DNA"/>
</dbReference>
<evidence type="ECO:0000313" key="4">
    <source>
        <dbReference type="Proteomes" id="UP001304125"/>
    </source>
</evidence>
<dbReference type="Pfam" id="PF19843">
    <property type="entry name" value="DUF6318"/>
    <property type="match status" value="1"/>
</dbReference>
<gene>
    <name evidence="3" type="ORF">RN606_10455</name>
</gene>
<dbReference type="PROSITE" id="PS51257">
    <property type="entry name" value="PROKAR_LIPOPROTEIN"/>
    <property type="match status" value="1"/>
</dbReference>
<dbReference type="RefSeq" id="WP_313496952.1">
    <property type="nucleotide sequence ID" value="NZ_CP134879.1"/>
</dbReference>
<feature type="chain" id="PRO_5041669818" evidence="1">
    <location>
        <begin position="28"/>
        <end position="201"/>
    </location>
</feature>
<feature type="signal peptide" evidence="1">
    <location>
        <begin position="1"/>
        <end position="27"/>
    </location>
</feature>
<reference evidence="3 4" key="1">
    <citation type="submission" date="2023-09" db="EMBL/GenBank/DDBJ databases">
        <title>Demequina sp. a novel bacteria isolated from Capsicum annuum.</title>
        <authorList>
            <person name="Humaira Z."/>
            <person name="Lee J."/>
            <person name="Cho D."/>
        </authorList>
    </citation>
    <scope>NUCLEOTIDE SEQUENCE [LARGE SCALE GENOMIC DNA]</scope>
    <source>
        <strain evidence="3 4">OYTSA14</strain>
    </source>
</reference>
<organism evidence="3 4">
    <name type="scientific">Demequina capsici</name>
    <dbReference type="NCBI Taxonomy" id="3075620"/>
    <lineage>
        <taxon>Bacteria</taxon>
        <taxon>Bacillati</taxon>
        <taxon>Actinomycetota</taxon>
        <taxon>Actinomycetes</taxon>
        <taxon>Micrococcales</taxon>
        <taxon>Demequinaceae</taxon>
        <taxon>Demequina</taxon>
    </lineage>
</organism>
<dbReference type="InterPro" id="IPR046281">
    <property type="entry name" value="DUF6318"/>
</dbReference>
<keyword evidence="4" id="KW-1185">Reference proteome</keyword>
<dbReference type="Proteomes" id="UP001304125">
    <property type="component" value="Chromosome"/>
</dbReference>
<protein>
    <submittedName>
        <fullName evidence="3">DUF6318 family protein</fullName>
    </submittedName>
</protein>
<name>A0AA96F5M0_9MICO</name>
<sequence length="201" mass="20118">MTGTIRTLPPILLAGVLALAGCAGSDAIVTESPSSTAAAATAAAGASPSPSATALTDDELLAVLPAGATNDNVQGAGITATFWIGEFGKAISSGDTSIVKALSTTDCEYCASQASAIEATFEGGGQLSGGAITYDQSTLKSAANDDGYVYVGMIAEIQTVSETSPLGEISQGAAGGTRYWAFQMIQVDGIWRINGVEISEP</sequence>
<keyword evidence="1" id="KW-0732">Signal</keyword>
<dbReference type="AlphaFoldDB" id="A0AA96F5M0"/>
<accession>A0AA96F5M0</accession>
<feature type="domain" description="DUF6318" evidence="2">
    <location>
        <begin position="63"/>
        <end position="151"/>
    </location>
</feature>
<evidence type="ECO:0000313" key="3">
    <source>
        <dbReference type="EMBL" id="WNM23779.1"/>
    </source>
</evidence>
<proteinExistence type="predicted"/>
<evidence type="ECO:0000256" key="1">
    <source>
        <dbReference type="SAM" id="SignalP"/>
    </source>
</evidence>
<evidence type="ECO:0000259" key="2">
    <source>
        <dbReference type="Pfam" id="PF19843"/>
    </source>
</evidence>